<feature type="domain" description="3-beta hydroxysteroid dehydrogenase/isomerase" evidence="4">
    <location>
        <begin position="11"/>
        <end position="282"/>
    </location>
</feature>
<dbReference type="PANTHER" id="PTHR43245:SF51">
    <property type="entry name" value="SHORT CHAIN DEHYDROGENASE_REDUCTASE FAMILY 42E, MEMBER 2"/>
    <property type="match status" value="1"/>
</dbReference>
<dbReference type="AlphaFoldDB" id="A0A7C8M6D4"/>
<keyword evidence="3" id="KW-1133">Transmembrane helix</keyword>
<evidence type="ECO:0000256" key="1">
    <source>
        <dbReference type="ARBA" id="ARBA00009219"/>
    </source>
</evidence>
<dbReference type="EMBL" id="JAADJZ010000025">
    <property type="protein sequence ID" value="KAF2867043.1"/>
    <property type="molecule type" value="Genomic_DNA"/>
</dbReference>
<keyword evidence="2" id="KW-0560">Oxidoreductase</keyword>
<evidence type="ECO:0000256" key="3">
    <source>
        <dbReference type="SAM" id="Phobius"/>
    </source>
</evidence>
<accession>A0A7C8M6D4</accession>
<dbReference type="PANTHER" id="PTHR43245">
    <property type="entry name" value="BIFUNCTIONAL POLYMYXIN RESISTANCE PROTEIN ARNA"/>
    <property type="match status" value="1"/>
</dbReference>
<dbReference type="Gene3D" id="3.40.50.720">
    <property type="entry name" value="NAD(P)-binding Rossmann-like Domain"/>
    <property type="match status" value="1"/>
</dbReference>
<evidence type="ECO:0000313" key="6">
    <source>
        <dbReference type="Proteomes" id="UP000481861"/>
    </source>
</evidence>
<organism evidence="5 6">
    <name type="scientific">Massariosphaeria phaeospora</name>
    <dbReference type="NCBI Taxonomy" id="100035"/>
    <lineage>
        <taxon>Eukaryota</taxon>
        <taxon>Fungi</taxon>
        <taxon>Dikarya</taxon>
        <taxon>Ascomycota</taxon>
        <taxon>Pezizomycotina</taxon>
        <taxon>Dothideomycetes</taxon>
        <taxon>Pleosporomycetidae</taxon>
        <taxon>Pleosporales</taxon>
        <taxon>Pleosporales incertae sedis</taxon>
        <taxon>Massariosphaeria</taxon>
    </lineage>
</organism>
<gene>
    <name evidence="5" type="ORF">BDV95DRAFT_194030</name>
</gene>
<comment type="similarity">
    <text evidence="1">Belongs to the 3-beta-HSD family.</text>
</comment>
<dbReference type="InterPro" id="IPR002225">
    <property type="entry name" value="3Beta_OHSteriod_DH/Estase"/>
</dbReference>
<keyword evidence="6" id="KW-1185">Reference proteome</keyword>
<protein>
    <submittedName>
        <fullName evidence="5">C-3 sterol dehydrogenase/C-4 decarboxylase</fullName>
    </submittedName>
</protein>
<dbReference type="Pfam" id="PF01073">
    <property type="entry name" value="3Beta_HSD"/>
    <property type="match status" value="1"/>
</dbReference>
<feature type="transmembrane region" description="Helical" evidence="3">
    <location>
        <begin position="286"/>
        <end position="310"/>
    </location>
</feature>
<keyword evidence="3" id="KW-0472">Membrane</keyword>
<dbReference type="OrthoDB" id="10058185at2759"/>
<dbReference type="GO" id="GO:0006694">
    <property type="term" value="P:steroid biosynthetic process"/>
    <property type="evidence" value="ECO:0007669"/>
    <property type="project" value="InterPro"/>
</dbReference>
<sequence length="376" mass="41759">MASVDALGSVLVLGGCGFLGHHIIQKLLDADDVSQITALDLNVDSYQRKGARYIVGNITSREDIMKVLEEAKPRVIFHAISPQALGGTRKLFNEVNVEGTRTLLKCIQEVGFVKALVYTSSSSVIHDNRGDLAGVTEDLPLLFLPQQTEYYSHTKALAEEMILKANDSGGSGLRTCAIRPAGMFGEGDRTTTGNTIGAAKEGKNKIQIGDNTKLFDWTYVGNNADAQLLAARALLRSHAARGPQPADRKVDGEAFVITNDEPWPFWDFTRAVGAAAGYPIKKEDVYVIPAGVMWVLVAITECLYWCFTLGTKQPRFTRMKIKYMTIHRYFDISKAKTRLGYKPRVSMEDGIERTAKWYLNISREEKERSEAFRKLV</sequence>
<dbReference type="Proteomes" id="UP000481861">
    <property type="component" value="Unassembled WGS sequence"/>
</dbReference>
<evidence type="ECO:0000259" key="4">
    <source>
        <dbReference type="Pfam" id="PF01073"/>
    </source>
</evidence>
<dbReference type="GO" id="GO:0016616">
    <property type="term" value="F:oxidoreductase activity, acting on the CH-OH group of donors, NAD or NADP as acceptor"/>
    <property type="evidence" value="ECO:0007669"/>
    <property type="project" value="InterPro"/>
</dbReference>
<evidence type="ECO:0000256" key="2">
    <source>
        <dbReference type="ARBA" id="ARBA00023002"/>
    </source>
</evidence>
<evidence type="ECO:0000313" key="5">
    <source>
        <dbReference type="EMBL" id="KAF2867043.1"/>
    </source>
</evidence>
<dbReference type="SUPFAM" id="SSF51735">
    <property type="entry name" value="NAD(P)-binding Rossmann-fold domains"/>
    <property type="match status" value="1"/>
</dbReference>
<proteinExistence type="inferred from homology"/>
<name>A0A7C8M6D4_9PLEO</name>
<reference evidence="5 6" key="1">
    <citation type="submission" date="2020-01" db="EMBL/GenBank/DDBJ databases">
        <authorList>
            <consortium name="DOE Joint Genome Institute"/>
            <person name="Haridas S."/>
            <person name="Albert R."/>
            <person name="Binder M."/>
            <person name="Bloem J."/>
            <person name="Labutti K."/>
            <person name="Salamov A."/>
            <person name="Andreopoulos B."/>
            <person name="Baker S.E."/>
            <person name="Barry K."/>
            <person name="Bills G."/>
            <person name="Bluhm B.H."/>
            <person name="Cannon C."/>
            <person name="Castanera R."/>
            <person name="Culley D.E."/>
            <person name="Daum C."/>
            <person name="Ezra D."/>
            <person name="Gonzalez J.B."/>
            <person name="Henrissat B."/>
            <person name="Kuo A."/>
            <person name="Liang C."/>
            <person name="Lipzen A."/>
            <person name="Lutzoni F."/>
            <person name="Magnuson J."/>
            <person name="Mondo S."/>
            <person name="Nolan M."/>
            <person name="Ohm R."/>
            <person name="Pangilinan J."/>
            <person name="Park H.-J.H."/>
            <person name="Ramirez L."/>
            <person name="Alfaro M."/>
            <person name="Sun H."/>
            <person name="Tritt A."/>
            <person name="Yoshinaga Y."/>
            <person name="Zwiers L.-H.L."/>
            <person name="Turgeon B.G."/>
            <person name="Goodwin S.B."/>
            <person name="Spatafora J.W."/>
            <person name="Crous P.W."/>
            <person name="Grigoriev I.V."/>
        </authorList>
    </citation>
    <scope>NUCLEOTIDE SEQUENCE [LARGE SCALE GENOMIC DNA]</scope>
    <source>
        <strain evidence="5 6">CBS 611.86</strain>
    </source>
</reference>
<dbReference type="InterPro" id="IPR036291">
    <property type="entry name" value="NAD(P)-bd_dom_sf"/>
</dbReference>
<keyword evidence="3" id="KW-0812">Transmembrane</keyword>
<comment type="caution">
    <text evidence="5">The sequence shown here is derived from an EMBL/GenBank/DDBJ whole genome shotgun (WGS) entry which is preliminary data.</text>
</comment>
<dbReference type="InterPro" id="IPR050177">
    <property type="entry name" value="Lipid_A_modif_metabolic_enz"/>
</dbReference>